<keyword evidence="5" id="KW-1133">Transmembrane helix</keyword>
<keyword evidence="2 4" id="KW-0472">Membrane</keyword>
<dbReference type="RefSeq" id="WP_024764822.1">
    <property type="nucleotide sequence ID" value="NZ_CP049142.1"/>
</dbReference>
<evidence type="ECO:0000256" key="2">
    <source>
        <dbReference type="ARBA" id="ARBA00023136"/>
    </source>
</evidence>
<dbReference type="PRINTS" id="PR01021">
    <property type="entry name" value="OMPADOMAIN"/>
</dbReference>
<dbReference type="InterPro" id="IPR050330">
    <property type="entry name" value="Bact_OuterMem_StrucFunc"/>
</dbReference>
<evidence type="ECO:0000259" key="7">
    <source>
        <dbReference type="PROSITE" id="PS51123"/>
    </source>
</evidence>
<evidence type="ECO:0000313" key="8">
    <source>
        <dbReference type="EMBL" id="QIE91611.1"/>
    </source>
</evidence>
<dbReference type="PANTHER" id="PTHR30329">
    <property type="entry name" value="STATOR ELEMENT OF FLAGELLAR MOTOR COMPLEX"/>
    <property type="match status" value="1"/>
</dbReference>
<evidence type="ECO:0000256" key="6">
    <source>
        <dbReference type="SAM" id="SignalP"/>
    </source>
</evidence>
<accession>A0A6G6JAW6</accession>
<gene>
    <name evidence="8" type="ORF">G5B91_35385</name>
</gene>
<geneLocation type="plasmid" evidence="9">
    <name>ppnihbp1_1</name>
</geneLocation>
<dbReference type="InterPro" id="IPR006664">
    <property type="entry name" value="OMP_bac"/>
</dbReference>
<feature type="transmembrane region" description="Helical" evidence="5">
    <location>
        <begin position="57"/>
        <end position="76"/>
    </location>
</feature>
<feature type="domain" description="OmpA-like" evidence="7">
    <location>
        <begin position="104"/>
        <end position="219"/>
    </location>
</feature>
<dbReference type="KEGG" id="pnt:G5B91_35385"/>
<dbReference type="PRINTS" id="PR01023">
    <property type="entry name" value="NAFLGMOTY"/>
</dbReference>
<keyword evidence="8" id="KW-0614">Plasmid</keyword>
<organism evidence="8 9">
    <name type="scientific">Pseudomonas nitroreducens</name>
    <dbReference type="NCBI Taxonomy" id="46680"/>
    <lineage>
        <taxon>Bacteria</taxon>
        <taxon>Pseudomonadati</taxon>
        <taxon>Pseudomonadota</taxon>
        <taxon>Gammaproteobacteria</taxon>
        <taxon>Pseudomonadales</taxon>
        <taxon>Pseudomonadaceae</taxon>
        <taxon>Pseudomonas</taxon>
    </lineage>
</organism>
<dbReference type="EMBL" id="CP049142">
    <property type="protein sequence ID" value="QIE91611.1"/>
    <property type="molecule type" value="Genomic_DNA"/>
</dbReference>
<evidence type="ECO:0000256" key="4">
    <source>
        <dbReference type="PROSITE-ProRule" id="PRU00473"/>
    </source>
</evidence>
<feature type="signal peptide" evidence="6">
    <location>
        <begin position="1"/>
        <end position="27"/>
    </location>
</feature>
<dbReference type="CDD" id="cd07185">
    <property type="entry name" value="OmpA_C-like"/>
    <property type="match status" value="1"/>
</dbReference>
<keyword evidence="3" id="KW-0998">Cell outer membrane</keyword>
<dbReference type="Gene3D" id="3.30.1330.60">
    <property type="entry name" value="OmpA-like domain"/>
    <property type="match status" value="1"/>
</dbReference>
<dbReference type="PANTHER" id="PTHR30329:SF21">
    <property type="entry name" value="LIPOPROTEIN YIAD-RELATED"/>
    <property type="match status" value="1"/>
</dbReference>
<name>A0A6G6JAW6_PSENT</name>
<dbReference type="PROSITE" id="PS51123">
    <property type="entry name" value="OMPA_2"/>
    <property type="match status" value="1"/>
</dbReference>
<reference evidence="8 9" key="1">
    <citation type="submission" date="2020-02" db="EMBL/GenBank/DDBJ databases">
        <title>Integrative conjugative elements (ICEs) and plasmids drive adaptation of Pseudomonas nitroreducens strain HBP1 to wastewater environment.</title>
        <authorList>
            <person name="Sentchilo V."/>
            <person name="Carraro N."/>
            <person name="Bertelli C."/>
            <person name="van der Meer J.R."/>
        </authorList>
    </citation>
    <scope>NUCLEOTIDE SEQUENCE [LARGE SCALE GENOMIC DNA]</scope>
    <source>
        <strain evidence="8 9">HBP1</strain>
        <plasmid evidence="9">ppnihbp1_1</plasmid>
    </source>
</reference>
<dbReference type="InterPro" id="IPR006665">
    <property type="entry name" value="OmpA-like"/>
</dbReference>
<proteinExistence type="predicted"/>
<dbReference type="AlphaFoldDB" id="A0A6G6JAW6"/>
<dbReference type="Pfam" id="PF13441">
    <property type="entry name" value="Gly-zipper_YMGG"/>
    <property type="match status" value="1"/>
</dbReference>
<dbReference type="InterPro" id="IPR036737">
    <property type="entry name" value="OmpA-like_sf"/>
</dbReference>
<evidence type="ECO:0000313" key="9">
    <source>
        <dbReference type="Proteomes" id="UP000501063"/>
    </source>
</evidence>
<keyword evidence="6" id="KW-0732">Signal</keyword>
<protein>
    <submittedName>
        <fullName evidence="8">OmpA family protein</fullName>
    </submittedName>
</protein>
<dbReference type="GO" id="GO:0009279">
    <property type="term" value="C:cell outer membrane"/>
    <property type="evidence" value="ECO:0007669"/>
    <property type="project" value="UniProtKB-SubCell"/>
</dbReference>
<dbReference type="InterPro" id="IPR027367">
    <property type="entry name" value="Gly-zipper_YMGG"/>
</dbReference>
<keyword evidence="5" id="KW-0812">Transmembrane</keyword>
<evidence type="ECO:0000256" key="1">
    <source>
        <dbReference type="ARBA" id="ARBA00004442"/>
    </source>
</evidence>
<feature type="chain" id="PRO_5026017596" evidence="6">
    <location>
        <begin position="28"/>
        <end position="219"/>
    </location>
</feature>
<dbReference type="Pfam" id="PF00691">
    <property type="entry name" value="OmpA"/>
    <property type="match status" value="1"/>
</dbReference>
<evidence type="ECO:0000256" key="3">
    <source>
        <dbReference type="ARBA" id="ARBA00023237"/>
    </source>
</evidence>
<dbReference type="SUPFAM" id="SSF103088">
    <property type="entry name" value="OmpA-like"/>
    <property type="match status" value="1"/>
</dbReference>
<dbReference type="Proteomes" id="UP000501063">
    <property type="component" value="Plasmid pPniHBP1_1"/>
</dbReference>
<dbReference type="PROSITE" id="PS51257">
    <property type="entry name" value="PROKAR_LIPOPROTEIN"/>
    <property type="match status" value="1"/>
</dbReference>
<sequence>MFQIIKTLCLAAALIGLVGCTTNPATGENQIDRTAVGAVVGTVAGGLIGAALGDGRAALIGAAIGAGVGGGSGYLLDRRHAELQRKLQGTGLTVEQVTDQAQGTQALVVKAPSDITFRTGSADLQMQAFSGLASLAGALREHPEQRAVITGHTDNVGAHPSNMRLSYGRAESVAQYLFANGISRDRIEVRGVADSQPIAENTSESGRQANRRVEIRISL</sequence>
<comment type="subcellular location">
    <subcellularLocation>
        <location evidence="1">Cell outer membrane</location>
    </subcellularLocation>
</comment>
<evidence type="ECO:0000256" key="5">
    <source>
        <dbReference type="SAM" id="Phobius"/>
    </source>
</evidence>